<keyword evidence="3" id="KW-0012">Acyltransferase</keyword>
<evidence type="ECO:0000313" key="4">
    <source>
        <dbReference type="EMBL" id="KQK27295.1"/>
    </source>
</evidence>
<sequence length="182" mass="20202">MNSFYTEEELKSLPIKSFGKNVLISKKVSFYSDKEITIGHDVRIDDFCILSGSIHLGNYIHIGAYCALYGSHGIKIEDFSGLSPRCTIFSASDDFNGNYLISPTTQKKHNHIITGEVIIKKYSQVGASSTIMPNTVLQEGTAVGAMSLITKSTLQWSVYVGTPAKKIKNREKGLLNFIHEYE</sequence>
<dbReference type="AlphaFoldDB" id="A0A0Q3HWR0"/>
<dbReference type="CDD" id="cd04647">
    <property type="entry name" value="LbH_MAT_like"/>
    <property type="match status" value="1"/>
</dbReference>
<accession>A0A0Q3HWR0</accession>
<evidence type="ECO:0000256" key="2">
    <source>
        <dbReference type="ARBA" id="ARBA00022679"/>
    </source>
</evidence>
<gene>
    <name evidence="4" type="ORF">AR438_03565</name>
</gene>
<dbReference type="STRING" id="452084.AR438_03565"/>
<dbReference type="InterPro" id="IPR011004">
    <property type="entry name" value="Trimer_LpxA-like_sf"/>
</dbReference>
<dbReference type="SUPFAM" id="SSF51161">
    <property type="entry name" value="Trimeric LpxA-like enzymes"/>
    <property type="match status" value="1"/>
</dbReference>
<organism evidence="4 5">
    <name type="scientific">Chryseobacterium aquaticum</name>
    <dbReference type="NCBI Taxonomy" id="452084"/>
    <lineage>
        <taxon>Bacteria</taxon>
        <taxon>Pseudomonadati</taxon>
        <taxon>Bacteroidota</taxon>
        <taxon>Flavobacteriia</taxon>
        <taxon>Flavobacteriales</taxon>
        <taxon>Weeksellaceae</taxon>
        <taxon>Chryseobacterium group</taxon>
        <taxon>Chryseobacterium</taxon>
    </lineage>
</organism>
<comment type="similarity">
    <text evidence="1">Belongs to the transferase hexapeptide repeat family.</text>
</comment>
<evidence type="ECO:0000256" key="1">
    <source>
        <dbReference type="ARBA" id="ARBA00007274"/>
    </source>
</evidence>
<evidence type="ECO:0000256" key="3">
    <source>
        <dbReference type="ARBA" id="ARBA00023315"/>
    </source>
</evidence>
<dbReference type="PANTHER" id="PTHR43300">
    <property type="entry name" value="ACETYLTRANSFERASE"/>
    <property type="match status" value="1"/>
</dbReference>
<proteinExistence type="inferred from homology"/>
<keyword evidence="5" id="KW-1185">Reference proteome</keyword>
<reference evidence="4 5" key="1">
    <citation type="submission" date="2015-10" db="EMBL/GenBank/DDBJ databases">
        <title>Chryseobacterium aquaticum genome.</title>
        <authorList>
            <person name="Newman J.D."/>
            <person name="Ferguson M.B."/>
            <person name="Miller J.R."/>
        </authorList>
    </citation>
    <scope>NUCLEOTIDE SEQUENCE [LARGE SCALE GENOMIC DNA]</scope>
    <source>
        <strain evidence="4 5">KCTC 12483</strain>
    </source>
</reference>
<dbReference type="InterPro" id="IPR050179">
    <property type="entry name" value="Trans_hexapeptide_repeat"/>
</dbReference>
<keyword evidence="2 4" id="KW-0808">Transferase</keyword>
<evidence type="ECO:0000313" key="5">
    <source>
        <dbReference type="Proteomes" id="UP000051682"/>
    </source>
</evidence>
<dbReference type="GO" id="GO:0016746">
    <property type="term" value="F:acyltransferase activity"/>
    <property type="evidence" value="ECO:0007669"/>
    <property type="project" value="UniProtKB-KW"/>
</dbReference>
<dbReference type="Proteomes" id="UP000051682">
    <property type="component" value="Unassembled WGS sequence"/>
</dbReference>
<dbReference type="OrthoDB" id="9814490at2"/>
<protein>
    <submittedName>
        <fullName evidence="4">Galactoside O-acetyltransferase</fullName>
    </submittedName>
</protein>
<dbReference type="Gene3D" id="2.160.10.10">
    <property type="entry name" value="Hexapeptide repeat proteins"/>
    <property type="match status" value="1"/>
</dbReference>
<comment type="caution">
    <text evidence="4">The sequence shown here is derived from an EMBL/GenBank/DDBJ whole genome shotgun (WGS) entry which is preliminary data.</text>
</comment>
<dbReference type="RefSeq" id="WP_056011958.1">
    <property type="nucleotide sequence ID" value="NZ_LLYZ01000002.1"/>
</dbReference>
<name>A0A0Q3HWR0_9FLAO</name>
<dbReference type="PANTHER" id="PTHR43300:SF12">
    <property type="entry name" value="CHLORAMPHENICOL ACETYLTRANSFERASE"/>
    <property type="match status" value="1"/>
</dbReference>
<dbReference type="EMBL" id="LLYZ01000002">
    <property type="protein sequence ID" value="KQK27295.1"/>
    <property type="molecule type" value="Genomic_DNA"/>
</dbReference>